<dbReference type="RefSeq" id="WP_090801517.1">
    <property type="nucleotide sequence ID" value="NZ_FNKX01000001.1"/>
</dbReference>
<name>A0A1H1B809_9BURK</name>
<gene>
    <name evidence="1" type="ORF">SAMN05445850_0760</name>
</gene>
<protein>
    <recommendedName>
        <fullName evidence="3">Erythromycin esterase homolog</fullName>
    </recommendedName>
</protein>
<dbReference type="Proteomes" id="UP000199365">
    <property type="component" value="Unassembled WGS sequence"/>
</dbReference>
<dbReference type="SUPFAM" id="SSF159501">
    <property type="entry name" value="EreA/ChaN-like"/>
    <property type="match status" value="1"/>
</dbReference>
<keyword evidence="2" id="KW-1185">Reference proteome</keyword>
<organism evidence="1 2">
    <name type="scientific">Paraburkholderia tuberum</name>
    <dbReference type="NCBI Taxonomy" id="157910"/>
    <lineage>
        <taxon>Bacteria</taxon>
        <taxon>Pseudomonadati</taxon>
        <taxon>Pseudomonadota</taxon>
        <taxon>Betaproteobacteria</taxon>
        <taxon>Burkholderiales</taxon>
        <taxon>Burkholderiaceae</taxon>
        <taxon>Paraburkholderia</taxon>
    </lineage>
</organism>
<sequence length="333" mass="37686">MTIAASPIDPIAAILDAFKSHDVVALCDGGHGCEQAYAFRVSLIRDPRFAYIVNDIVVESGNSLYQEMMDRFVAGDDVPENQLRQAWQNTTQPHDVWDRPVFEGLFREVRDVNASLPKDRQIRVLLGDPPIDWSKINSADDLDKAWNAMGDRNTCAVEIIQREVLARQRRALVVYGGMHLLRKNLYWQLKFPEKAEQRFNPLPNTIVSLLESQGVKVYSVWTPVFGDPATLQSDVSSWLTPSLALIFGTPLGEASFRSYYPHAMFTRHDDVMVEIYVDPVRSPVMQEQFDAILYLGPPSELTWSELSPALSSDPAYIKMRSDRLAWARIGDGR</sequence>
<proteinExistence type="predicted"/>
<dbReference type="AlphaFoldDB" id="A0A1H1B809"/>
<evidence type="ECO:0000313" key="1">
    <source>
        <dbReference type="EMBL" id="SDQ48023.1"/>
    </source>
</evidence>
<evidence type="ECO:0008006" key="3">
    <source>
        <dbReference type="Google" id="ProtNLM"/>
    </source>
</evidence>
<evidence type="ECO:0000313" key="2">
    <source>
        <dbReference type="Proteomes" id="UP000199365"/>
    </source>
</evidence>
<reference evidence="2" key="1">
    <citation type="submission" date="2016-10" db="EMBL/GenBank/DDBJ databases">
        <authorList>
            <person name="Varghese N."/>
            <person name="Submissions S."/>
        </authorList>
    </citation>
    <scope>NUCLEOTIDE SEQUENCE [LARGE SCALE GENOMIC DNA]</scope>
    <source>
        <strain evidence="2">DUS833</strain>
    </source>
</reference>
<dbReference type="EMBL" id="FNKX01000001">
    <property type="protein sequence ID" value="SDQ48023.1"/>
    <property type="molecule type" value="Genomic_DNA"/>
</dbReference>
<accession>A0A1H1B809</accession>